<keyword evidence="3" id="KW-1185">Reference proteome</keyword>
<evidence type="ECO:0000313" key="3">
    <source>
        <dbReference type="Proteomes" id="UP000320762"/>
    </source>
</evidence>
<evidence type="ECO:0000259" key="1">
    <source>
        <dbReference type="PROSITE" id="PS51186"/>
    </source>
</evidence>
<dbReference type="EMBL" id="VDMD01000019">
    <property type="protein sequence ID" value="TRM60979.1"/>
    <property type="molecule type" value="Genomic_DNA"/>
</dbReference>
<keyword evidence="2" id="KW-0012">Acyltransferase</keyword>
<accession>A0A550C862</accession>
<proteinExistence type="predicted"/>
<comment type="caution">
    <text evidence="2">The sequence shown here is derived from an EMBL/GenBank/DDBJ whole genome shotgun (WGS) entry which is preliminary data.</text>
</comment>
<dbReference type="Pfam" id="PF13302">
    <property type="entry name" value="Acetyltransf_3"/>
    <property type="match status" value="1"/>
</dbReference>
<keyword evidence="2" id="KW-0808">Transferase</keyword>
<dbReference type="OrthoDB" id="41238at2759"/>
<dbReference type="PANTHER" id="PTHR43441">
    <property type="entry name" value="RIBOSOMAL-PROTEIN-SERINE ACETYLTRANSFERASE"/>
    <property type="match status" value="1"/>
</dbReference>
<dbReference type="SUPFAM" id="SSF55729">
    <property type="entry name" value="Acyl-CoA N-acyltransferases (Nat)"/>
    <property type="match status" value="1"/>
</dbReference>
<dbReference type="InterPro" id="IPR000182">
    <property type="entry name" value="GNAT_dom"/>
</dbReference>
<reference evidence="2 3" key="1">
    <citation type="journal article" date="2019" name="New Phytol.">
        <title>Comparative genomics reveals unique wood-decay strategies and fruiting body development in the Schizophyllaceae.</title>
        <authorList>
            <person name="Almasi E."/>
            <person name="Sahu N."/>
            <person name="Krizsan K."/>
            <person name="Balint B."/>
            <person name="Kovacs G.M."/>
            <person name="Kiss B."/>
            <person name="Cseklye J."/>
            <person name="Drula E."/>
            <person name="Henrissat B."/>
            <person name="Nagy I."/>
            <person name="Chovatia M."/>
            <person name="Adam C."/>
            <person name="LaButti K."/>
            <person name="Lipzen A."/>
            <person name="Riley R."/>
            <person name="Grigoriev I.V."/>
            <person name="Nagy L.G."/>
        </authorList>
    </citation>
    <scope>NUCLEOTIDE SEQUENCE [LARGE SCALE GENOMIC DNA]</scope>
    <source>
        <strain evidence="2 3">NL-1724</strain>
    </source>
</reference>
<dbReference type="PROSITE" id="PS51186">
    <property type="entry name" value="GNAT"/>
    <property type="match status" value="1"/>
</dbReference>
<sequence length="233" mass="25645">MASSFDTNFCFPLPESIENDKVKLVPFVPSNFADEFAAASKDHPVLFTHLPYGPWQTGQEMTDAFLEPSIHRNPGVVLFAVLDKLSNNALAGTLGYLNSSAVNLVTEIGYVTILPAFQRTHVASNAVIVLMKYALDQPPAGLGLRRLEWRANSLNTKSIALAMRMGYQLDAVLRWDRVYPGGAQGKTGNGRMVRADDVKAGTVGRDTAILSVCWDDWLNGVREVAIKNEQRHK</sequence>
<dbReference type="InterPro" id="IPR051908">
    <property type="entry name" value="Ribosomal_N-acetyltransferase"/>
</dbReference>
<dbReference type="PANTHER" id="PTHR43441:SF5">
    <property type="entry name" value="FAMILY ACETYLTRANSFERASE, PUTATIVE-RELATED"/>
    <property type="match status" value="1"/>
</dbReference>
<protein>
    <submittedName>
        <fullName evidence="2">Acyl-CoA N-acyltransferase</fullName>
    </submittedName>
</protein>
<evidence type="ECO:0000313" key="2">
    <source>
        <dbReference type="EMBL" id="TRM60979.1"/>
    </source>
</evidence>
<dbReference type="Gene3D" id="3.40.630.30">
    <property type="match status" value="1"/>
</dbReference>
<organism evidence="2 3">
    <name type="scientific">Schizophyllum amplum</name>
    <dbReference type="NCBI Taxonomy" id="97359"/>
    <lineage>
        <taxon>Eukaryota</taxon>
        <taxon>Fungi</taxon>
        <taxon>Dikarya</taxon>
        <taxon>Basidiomycota</taxon>
        <taxon>Agaricomycotina</taxon>
        <taxon>Agaricomycetes</taxon>
        <taxon>Agaricomycetidae</taxon>
        <taxon>Agaricales</taxon>
        <taxon>Schizophyllaceae</taxon>
        <taxon>Schizophyllum</taxon>
    </lineage>
</organism>
<gene>
    <name evidence="2" type="ORF">BD626DRAFT_406692</name>
</gene>
<dbReference type="InterPro" id="IPR016181">
    <property type="entry name" value="Acyl_CoA_acyltransferase"/>
</dbReference>
<feature type="domain" description="N-acetyltransferase" evidence="1">
    <location>
        <begin position="34"/>
        <end position="197"/>
    </location>
</feature>
<dbReference type="GO" id="GO:0008999">
    <property type="term" value="F:protein-N-terminal-alanine acetyltransferase activity"/>
    <property type="evidence" value="ECO:0007669"/>
    <property type="project" value="TreeGrafter"/>
</dbReference>
<dbReference type="GO" id="GO:1990189">
    <property type="term" value="F:protein N-terminal-serine acetyltransferase activity"/>
    <property type="evidence" value="ECO:0007669"/>
    <property type="project" value="TreeGrafter"/>
</dbReference>
<dbReference type="Proteomes" id="UP000320762">
    <property type="component" value="Unassembled WGS sequence"/>
</dbReference>
<name>A0A550C862_9AGAR</name>
<dbReference type="AlphaFoldDB" id="A0A550C862"/>